<evidence type="ECO:0000256" key="5">
    <source>
        <dbReference type="ARBA" id="ARBA00022679"/>
    </source>
</evidence>
<evidence type="ECO:0000256" key="7">
    <source>
        <dbReference type="ARBA" id="ARBA00022777"/>
    </source>
</evidence>
<dbReference type="PRINTS" id="PR00344">
    <property type="entry name" value="BCTRLSENSOR"/>
</dbReference>
<dbReference type="PROSITE" id="PS50885">
    <property type="entry name" value="HAMP"/>
    <property type="match status" value="1"/>
</dbReference>
<dbReference type="GO" id="GO:0005524">
    <property type="term" value="F:ATP binding"/>
    <property type="evidence" value="ECO:0007669"/>
    <property type="project" value="UniProtKB-KW"/>
</dbReference>
<dbReference type="SUPFAM" id="SSF55874">
    <property type="entry name" value="ATPase domain of HSP90 chaperone/DNA topoisomerase II/histidine kinase"/>
    <property type="match status" value="1"/>
</dbReference>
<dbReference type="InterPro" id="IPR050428">
    <property type="entry name" value="TCS_sensor_his_kinase"/>
</dbReference>
<dbReference type="InterPro" id="IPR003661">
    <property type="entry name" value="HisK_dim/P_dom"/>
</dbReference>
<keyword evidence="14" id="KW-1185">Reference proteome</keyword>
<keyword evidence="13" id="KW-0547">Nucleotide-binding</keyword>
<dbReference type="SMART" id="SM00387">
    <property type="entry name" value="HATPase_c"/>
    <property type="match status" value="1"/>
</dbReference>
<dbReference type="SMART" id="SM00388">
    <property type="entry name" value="HisKA"/>
    <property type="match status" value="1"/>
</dbReference>
<dbReference type="Gene3D" id="3.30.565.10">
    <property type="entry name" value="Histidine kinase-like ATPase, C-terminal domain"/>
    <property type="match status" value="1"/>
</dbReference>
<keyword evidence="7" id="KW-0418">Kinase</keyword>
<protein>
    <recommendedName>
        <fullName evidence="3">histidine kinase</fullName>
        <ecNumber evidence="3">2.7.13.3</ecNumber>
    </recommendedName>
</protein>
<keyword evidence="10" id="KW-0472">Membrane</keyword>
<sequence length="433" mass="46055">MSSIRLRLLIRLVGPLMLVNLGAAALSYQLAWKPAQRAFDQSLSEAAQALALRPGTLPAAASDGIDQTWYALRDSNGALLAGTGDLPLAGRPGSVSDAMMRGEAVRVAIAQAAGSSGPVRIGVARTVRARTQVRDAIVRTMVALEVVVSLALAGVVWLSVTNGLAPLARLRSRLDGRESGELEPLDEHGLPDELAPVVVAFNDLLGRAAAGARAQQEFQANVAHQLRTPLAGLKLQLEWLAEHHKDDAESRASLDLMLRANERLIREVNQLLALARAEPSHFETARLEALDLSALVADAVQALVDQAVARGIDLGFALTTAPVRGDRFLLRDLLDNMVDNALRYTPEGGSVTVRVGMMDGAARLVVEDTGPGIPPAQRARVFQRFVRLDERTTGSGLGLAIVRDIAQLHGAQVELGNGPEGRGAVFTVRFPSA</sequence>
<proteinExistence type="predicted"/>
<organism evidence="13 14">
    <name type="scientific">Massilia terrae</name>
    <dbReference type="NCBI Taxonomy" id="1811224"/>
    <lineage>
        <taxon>Bacteria</taxon>
        <taxon>Pseudomonadati</taxon>
        <taxon>Pseudomonadota</taxon>
        <taxon>Betaproteobacteria</taxon>
        <taxon>Burkholderiales</taxon>
        <taxon>Oxalobacteraceae</taxon>
        <taxon>Telluria group</taxon>
        <taxon>Massilia</taxon>
    </lineage>
</organism>
<evidence type="ECO:0000256" key="10">
    <source>
        <dbReference type="ARBA" id="ARBA00023136"/>
    </source>
</evidence>
<feature type="domain" description="Histidine kinase" evidence="11">
    <location>
        <begin position="221"/>
        <end position="433"/>
    </location>
</feature>
<evidence type="ECO:0000259" key="11">
    <source>
        <dbReference type="PROSITE" id="PS50109"/>
    </source>
</evidence>
<evidence type="ECO:0000256" key="2">
    <source>
        <dbReference type="ARBA" id="ARBA00004370"/>
    </source>
</evidence>
<keyword evidence="4" id="KW-0597">Phosphoprotein</keyword>
<dbReference type="EMBL" id="JANUGU010000001">
    <property type="protein sequence ID" value="MCS0657036.1"/>
    <property type="molecule type" value="Genomic_DNA"/>
</dbReference>
<evidence type="ECO:0000256" key="8">
    <source>
        <dbReference type="ARBA" id="ARBA00022989"/>
    </source>
</evidence>
<dbReference type="InterPro" id="IPR003660">
    <property type="entry name" value="HAMP_dom"/>
</dbReference>
<dbReference type="InterPro" id="IPR004358">
    <property type="entry name" value="Sig_transdc_His_kin-like_C"/>
</dbReference>
<keyword evidence="9" id="KW-0902">Two-component regulatory system</keyword>
<evidence type="ECO:0000259" key="12">
    <source>
        <dbReference type="PROSITE" id="PS50885"/>
    </source>
</evidence>
<dbReference type="Pfam" id="PF00512">
    <property type="entry name" value="HisKA"/>
    <property type="match status" value="1"/>
</dbReference>
<dbReference type="InterPro" id="IPR003594">
    <property type="entry name" value="HATPase_dom"/>
</dbReference>
<feature type="domain" description="HAMP" evidence="12">
    <location>
        <begin position="161"/>
        <end position="213"/>
    </location>
</feature>
<evidence type="ECO:0000256" key="3">
    <source>
        <dbReference type="ARBA" id="ARBA00012438"/>
    </source>
</evidence>
<evidence type="ECO:0000256" key="6">
    <source>
        <dbReference type="ARBA" id="ARBA00022692"/>
    </source>
</evidence>
<dbReference type="Pfam" id="PF02518">
    <property type="entry name" value="HATPase_c"/>
    <property type="match status" value="1"/>
</dbReference>
<keyword evidence="8" id="KW-1133">Transmembrane helix</keyword>
<dbReference type="RefSeq" id="WP_258810199.1">
    <property type="nucleotide sequence ID" value="NZ_JANUGU010000001.1"/>
</dbReference>
<reference evidence="13 14" key="1">
    <citation type="submission" date="2022-08" db="EMBL/GenBank/DDBJ databases">
        <title>Reclassification of Massilia species as members of the genera Telluria, Duganella, Pseudoduganella, Mokoshia gen. nov. and Zemynaea gen. nov. using orthogonal and non-orthogonal genome-based approaches.</title>
        <authorList>
            <person name="Bowman J.P."/>
        </authorList>
    </citation>
    <scope>NUCLEOTIDE SEQUENCE [LARGE SCALE GENOMIC DNA]</scope>
    <source>
        <strain evidence="13 14">JCM 31606</strain>
    </source>
</reference>
<evidence type="ECO:0000313" key="14">
    <source>
        <dbReference type="Proteomes" id="UP001204621"/>
    </source>
</evidence>
<dbReference type="Pfam" id="PF08521">
    <property type="entry name" value="2CSK_N"/>
    <property type="match status" value="1"/>
</dbReference>
<name>A0ABT2CTW3_9BURK</name>
<gene>
    <name evidence="13" type="ORF">NX778_03045</name>
</gene>
<dbReference type="SUPFAM" id="SSF47384">
    <property type="entry name" value="Homodimeric domain of signal transducing histidine kinase"/>
    <property type="match status" value="1"/>
</dbReference>
<evidence type="ECO:0000313" key="13">
    <source>
        <dbReference type="EMBL" id="MCS0657036.1"/>
    </source>
</evidence>
<evidence type="ECO:0000256" key="1">
    <source>
        <dbReference type="ARBA" id="ARBA00000085"/>
    </source>
</evidence>
<dbReference type="Gene3D" id="1.10.287.130">
    <property type="match status" value="1"/>
</dbReference>
<keyword evidence="6" id="KW-0812">Transmembrane</keyword>
<evidence type="ECO:0000256" key="9">
    <source>
        <dbReference type="ARBA" id="ARBA00023012"/>
    </source>
</evidence>
<comment type="catalytic activity">
    <reaction evidence="1">
        <text>ATP + protein L-histidine = ADP + protein N-phospho-L-histidine.</text>
        <dbReference type="EC" id="2.7.13.3"/>
    </reaction>
</comment>
<dbReference type="PANTHER" id="PTHR45436">
    <property type="entry name" value="SENSOR HISTIDINE KINASE YKOH"/>
    <property type="match status" value="1"/>
</dbReference>
<dbReference type="InterPro" id="IPR036097">
    <property type="entry name" value="HisK_dim/P_sf"/>
</dbReference>
<comment type="subcellular location">
    <subcellularLocation>
        <location evidence="2">Membrane</location>
    </subcellularLocation>
</comment>
<dbReference type="Proteomes" id="UP001204621">
    <property type="component" value="Unassembled WGS sequence"/>
</dbReference>
<keyword evidence="13" id="KW-0067">ATP-binding</keyword>
<keyword evidence="5" id="KW-0808">Transferase</keyword>
<dbReference type="InterPro" id="IPR005467">
    <property type="entry name" value="His_kinase_dom"/>
</dbReference>
<dbReference type="CDD" id="cd00082">
    <property type="entry name" value="HisKA"/>
    <property type="match status" value="1"/>
</dbReference>
<dbReference type="EC" id="2.7.13.3" evidence="3"/>
<dbReference type="PANTHER" id="PTHR45436:SF1">
    <property type="entry name" value="SENSOR PROTEIN QSEC"/>
    <property type="match status" value="1"/>
</dbReference>
<dbReference type="InterPro" id="IPR036890">
    <property type="entry name" value="HATPase_C_sf"/>
</dbReference>
<comment type="caution">
    <text evidence="13">The sequence shown here is derived from an EMBL/GenBank/DDBJ whole genome shotgun (WGS) entry which is preliminary data.</text>
</comment>
<accession>A0ABT2CTW3</accession>
<dbReference type="PROSITE" id="PS50109">
    <property type="entry name" value="HIS_KIN"/>
    <property type="match status" value="1"/>
</dbReference>
<dbReference type="InterPro" id="IPR013727">
    <property type="entry name" value="2CSK_N"/>
</dbReference>
<evidence type="ECO:0000256" key="4">
    <source>
        <dbReference type="ARBA" id="ARBA00022553"/>
    </source>
</evidence>